<feature type="signal peptide" evidence="5">
    <location>
        <begin position="1"/>
        <end position="26"/>
    </location>
</feature>
<gene>
    <name evidence="7" type="ORF">EAL2_c20530</name>
</gene>
<dbReference type="Pfam" id="PF13205">
    <property type="entry name" value="Big_5"/>
    <property type="match status" value="1"/>
</dbReference>
<dbReference type="Gene3D" id="2.60.40.1220">
    <property type="match status" value="1"/>
</dbReference>
<dbReference type="EMBL" id="CP007452">
    <property type="protein sequence ID" value="AHM57334.1"/>
    <property type="molecule type" value="Genomic_DNA"/>
</dbReference>
<dbReference type="InterPro" id="IPR001611">
    <property type="entry name" value="Leu-rich_rpt"/>
</dbReference>
<feature type="chain" id="PRO_5004913150" description="SbsA Ig-like domain-containing protein" evidence="5">
    <location>
        <begin position="27"/>
        <end position="921"/>
    </location>
</feature>
<keyword evidence="4" id="KW-0677">Repeat</keyword>
<dbReference type="KEGG" id="eac:EAL2_c20530"/>
<dbReference type="HOGENOM" id="CLU_316591_0_0_9"/>
<dbReference type="Proteomes" id="UP000019591">
    <property type="component" value="Chromosome"/>
</dbReference>
<dbReference type="InterPro" id="IPR032675">
    <property type="entry name" value="LRR_dom_sf"/>
</dbReference>
<keyword evidence="8" id="KW-1185">Reference proteome</keyword>
<dbReference type="InterPro" id="IPR050836">
    <property type="entry name" value="SDS22/Internalin_LRR"/>
</dbReference>
<dbReference type="Pfam" id="PF12799">
    <property type="entry name" value="LRR_4"/>
    <property type="match status" value="1"/>
</dbReference>
<dbReference type="PANTHER" id="PTHR46652">
    <property type="entry name" value="LEUCINE-RICH REPEAT AND IQ DOMAIN-CONTAINING PROTEIN 1-RELATED"/>
    <property type="match status" value="1"/>
</dbReference>
<dbReference type="AlphaFoldDB" id="W8T6F7"/>
<dbReference type="SMART" id="SM00365">
    <property type="entry name" value="LRR_SD22"/>
    <property type="match status" value="3"/>
</dbReference>
<dbReference type="InterPro" id="IPR032812">
    <property type="entry name" value="SbsA_Ig"/>
</dbReference>
<protein>
    <recommendedName>
        <fullName evidence="6">SbsA Ig-like domain-containing protein</fullName>
    </recommendedName>
</protein>
<dbReference type="InterPro" id="IPR003591">
    <property type="entry name" value="Leu-rich_rpt_typical-subtyp"/>
</dbReference>
<evidence type="ECO:0000313" key="8">
    <source>
        <dbReference type="Proteomes" id="UP000019591"/>
    </source>
</evidence>
<evidence type="ECO:0000256" key="1">
    <source>
        <dbReference type="ARBA" id="ARBA00009432"/>
    </source>
</evidence>
<dbReference type="InterPro" id="IPR014755">
    <property type="entry name" value="Cu-Rt/internalin_Ig-like"/>
</dbReference>
<evidence type="ECO:0000256" key="4">
    <source>
        <dbReference type="ARBA" id="ARBA00022737"/>
    </source>
</evidence>
<dbReference type="SUPFAM" id="SSF52058">
    <property type="entry name" value="L domain-like"/>
    <property type="match status" value="1"/>
</dbReference>
<name>W8T6F7_PEPAC</name>
<dbReference type="STRING" id="1286171.EAL2_c20530"/>
<sequence>MIAKKAARYLLAITICIVCFGSSIFASSNDNPNAEKLKALKKTQATEEKLGEYYDSLDTGSAQDIAVGVSTEDIIAAYSNSTYRINIQESGFYHIDLGLTEDADLFVETYDESLEYVDWGSMVYLQGNADYYIYLDNYYQDTDTQVNICVQKVQPTMYELGSDLVADGVMQDGEVHMYEFSVGEEALYEIYGCDFILLDENFNRIECDYECSLSPDEIYYIAVADKGYSAEEYWYDVIVENVDDWYDDDYEYTDVEPQGNDYIEYAVNEYDGKFTIGTREGTSNPNDDNKKMLFGHPYPGTSFTTINLDGEYAKYTPDAESSISSGTTNMSEQTMGDVSVKQVLSIVKNSATQKEDVVQIKYIVTNNDGASHDVGVRIMMDTMLGDNDSAPFKVPNVGNVLYEREYTGADVPVYWQAFDSIENPTIVSQGTLRDGYNTAPDKVQFASWGDITDTLWDYEVSEYQEIGDSSVAVYWNPITIGPGARKDFVTYYGLSEFSANAASGMVLGVTAPSELVLDKEEYTPDPFIVTAYIVNSGEETSANTVVKINLPEGLNLYSGSSEVNVGDVLPGEEKLVSWYVTAVKRETEDTLAYSVELSSDGVAGAFEQKHITVPSVSAIKFADPGLEQAIRDALGQSEGAITKTDLESITALNAENLEISDLSGIEYLVNLEELKLNYNNIDDLNLVVDNLQNLERLELRGNNIENIFISFFMQNSVVLAQERLGATLGKLPNLSYLDLSENNINNIEGIENFTNIETLNLSANKIDDIANLAGLSGMKSLNISGNQVEDITPLLEVKTLESVKLQDNPVVEIPSEISEIINVKSLGKKTGITSNKVWRVQFSKGLDEMLNYNNYVTVKDSLGNIVDVDVTYSKNEKALLVTPKSSYSAGETYSIVIGEGILSEKGETLPEAVRMVFTVAQ</sequence>
<evidence type="ECO:0000313" key="7">
    <source>
        <dbReference type="EMBL" id="AHM57334.1"/>
    </source>
</evidence>
<dbReference type="SMART" id="SM00369">
    <property type="entry name" value="LRR_TYP"/>
    <property type="match status" value="4"/>
</dbReference>
<evidence type="ECO:0000259" key="6">
    <source>
        <dbReference type="Pfam" id="PF13205"/>
    </source>
</evidence>
<comment type="similarity">
    <text evidence="1">Belongs to the internalin family.</text>
</comment>
<dbReference type="PROSITE" id="PS51450">
    <property type="entry name" value="LRR"/>
    <property type="match status" value="2"/>
</dbReference>
<keyword evidence="3 5" id="KW-0732">Signal</keyword>
<dbReference type="InterPro" id="IPR025875">
    <property type="entry name" value="Leu-rich_rpt_4"/>
</dbReference>
<feature type="domain" description="SbsA Ig-like" evidence="6">
    <location>
        <begin position="828"/>
        <end position="918"/>
    </location>
</feature>
<dbReference type="eggNOG" id="COG3209">
    <property type="taxonomic scope" value="Bacteria"/>
</dbReference>
<organism evidence="7 8">
    <name type="scientific">Peptoclostridium acidaminophilum DSM 3953</name>
    <dbReference type="NCBI Taxonomy" id="1286171"/>
    <lineage>
        <taxon>Bacteria</taxon>
        <taxon>Bacillati</taxon>
        <taxon>Bacillota</taxon>
        <taxon>Clostridia</taxon>
        <taxon>Peptostreptococcales</taxon>
        <taxon>Peptoclostridiaceae</taxon>
        <taxon>Peptoclostridium</taxon>
    </lineage>
</organism>
<keyword evidence="2" id="KW-0433">Leucine-rich repeat</keyword>
<evidence type="ECO:0000256" key="2">
    <source>
        <dbReference type="ARBA" id="ARBA00022614"/>
    </source>
</evidence>
<dbReference type="PATRIC" id="fig|1286171.3.peg.2001"/>
<dbReference type="Gene3D" id="3.80.10.10">
    <property type="entry name" value="Ribonuclease Inhibitor"/>
    <property type="match status" value="1"/>
</dbReference>
<dbReference type="OrthoDB" id="1829213at2"/>
<proteinExistence type="inferred from homology"/>
<evidence type="ECO:0000256" key="3">
    <source>
        <dbReference type="ARBA" id="ARBA00022729"/>
    </source>
</evidence>
<reference evidence="7 8" key="1">
    <citation type="journal article" date="2014" name="Genome Announc.">
        <title>Complete Genome Sequence of Amino Acid-Utilizing Eubacterium acidaminophilum al-2 (DSM 3953).</title>
        <authorList>
            <person name="Poehlein A."/>
            <person name="Andreesen J.R."/>
            <person name="Daniel R."/>
        </authorList>
    </citation>
    <scope>NUCLEOTIDE SEQUENCE [LARGE SCALE GENOMIC DNA]</scope>
    <source>
        <strain evidence="7 8">DSM 3953</strain>
    </source>
</reference>
<dbReference type="PANTHER" id="PTHR46652:SF3">
    <property type="entry name" value="LEUCINE-RICH REPEAT-CONTAINING PROTEIN 9"/>
    <property type="match status" value="1"/>
</dbReference>
<evidence type="ECO:0000256" key="5">
    <source>
        <dbReference type="SAM" id="SignalP"/>
    </source>
</evidence>
<dbReference type="RefSeq" id="WP_025436267.1">
    <property type="nucleotide sequence ID" value="NZ_CP007452.1"/>
</dbReference>
<accession>W8T6F7</accession>
<dbReference type="eggNOG" id="COG4886">
    <property type="taxonomic scope" value="Bacteria"/>
</dbReference>